<dbReference type="EMBL" id="JACHHZ010000001">
    <property type="protein sequence ID" value="MBB6091168.1"/>
    <property type="molecule type" value="Genomic_DNA"/>
</dbReference>
<comment type="subcellular location">
    <subcellularLocation>
        <location evidence="1">Bacterial flagellum</location>
    </subcellularLocation>
</comment>
<comment type="caution">
    <text evidence="5">The sequence shown here is derived from an EMBL/GenBank/DDBJ whole genome shotgun (WGS) entry which is preliminary data.</text>
</comment>
<dbReference type="RefSeq" id="WP_184328984.1">
    <property type="nucleotide sequence ID" value="NZ_JACHHZ010000001.1"/>
</dbReference>
<gene>
    <name evidence="5" type="ORF">HNQ60_000014</name>
</gene>
<accession>A0A841HFU2</accession>
<keyword evidence="5" id="KW-0966">Cell projection</keyword>
<feature type="domain" description="Flagellar basal body rod protein N-terminal" evidence="4">
    <location>
        <begin position="14"/>
        <end position="39"/>
    </location>
</feature>
<evidence type="ECO:0000313" key="6">
    <source>
        <dbReference type="Proteomes" id="UP000588068"/>
    </source>
</evidence>
<keyword evidence="6" id="KW-1185">Reference proteome</keyword>
<keyword evidence="3" id="KW-0975">Bacterial flagellum</keyword>
<sequence>MGGFQAATIERVSEAMSLRALQLDVIASNVANRDTEGYQRMRVQFDSALRRADAVRVGPDLAETTPSIEDDLAQLASTSMQYQAMASSLSRYFSLLATIANPTRA</sequence>
<dbReference type="Pfam" id="PF00460">
    <property type="entry name" value="Flg_bb_rod"/>
    <property type="match status" value="1"/>
</dbReference>
<name>A0A841HFU2_9GAMM</name>
<keyword evidence="5" id="KW-0282">Flagellum</keyword>
<dbReference type="InterPro" id="IPR019776">
    <property type="entry name" value="Flagellar_basal_body_rod_CS"/>
</dbReference>
<keyword evidence="5" id="KW-0969">Cilium</keyword>
<dbReference type="GO" id="GO:0009288">
    <property type="term" value="C:bacterial-type flagellum"/>
    <property type="evidence" value="ECO:0007669"/>
    <property type="project" value="UniProtKB-SubCell"/>
</dbReference>
<evidence type="ECO:0000256" key="3">
    <source>
        <dbReference type="ARBA" id="ARBA00023143"/>
    </source>
</evidence>
<dbReference type="Proteomes" id="UP000588068">
    <property type="component" value="Unassembled WGS sequence"/>
</dbReference>
<comment type="similarity">
    <text evidence="2">Belongs to the flagella basal body rod proteins family.</text>
</comment>
<dbReference type="InterPro" id="IPR001444">
    <property type="entry name" value="Flag_bb_rod_N"/>
</dbReference>
<evidence type="ECO:0000313" key="5">
    <source>
        <dbReference type="EMBL" id="MBB6091168.1"/>
    </source>
</evidence>
<organism evidence="5 6">
    <name type="scientific">Povalibacter uvarum</name>
    <dbReference type="NCBI Taxonomy" id="732238"/>
    <lineage>
        <taxon>Bacteria</taxon>
        <taxon>Pseudomonadati</taxon>
        <taxon>Pseudomonadota</taxon>
        <taxon>Gammaproteobacteria</taxon>
        <taxon>Steroidobacterales</taxon>
        <taxon>Steroidobacteraceae</taxon>
        <taxon>Povalibacter</taxon>
    </lineage>
</organism>
<evidence type="ECO:0000256" key="1">
    <source>
        <dbReference type="ARBA" id="ARBA00004365"/>
    </source>
</evidence>
<evidence type="ECO:0000259" key="4">
    <source>
        <dbReference type="Pfam" id="PF00460"/>
    </source>
</evidence>
<dbReference type="AlphaFoldDB" id="A0A841HFU2"/>
<proteinExistence type="inferred from homology"/>
<dbReference type="PROSITE" id="PS00588">
    <property type="entry name" value="FLAGELLA_BB_ROD"/>
    <property type="match status" value="1"/>
</dbReference>
<evidence type="ECO:0000256" key="2">
    <source>
        <dbReference type="ARBA" id="ARBA00009677"/>
    </source>
</evidence>
<reference evidence="5 6" key="1">
    <citation type="submission" date="2020-08" db="EMBL/GenBank/DDBJ databases">
        <title>Genomic Encyclopedia of Type Strains, Phase IV (KMG-IV): sequencing the most valuable type-strain genomes for metagenomic binning, comparative biology and taxonomic classification.</title>
        <authorList>
            <person name="Goeker M."/>
        </authorList>
    </citation>
    <scope>NUCLEOTIDE SEQUENCE [LARGE SCALE GENOMIC DNA]</scope>
    <source>
        <strain evidence="5 6">DSM 26723</strain>
    </source>
</reference>
<protein>
    <submittedName>
        <fullName evidence="5">Flagellar basal body rod protein FlgB</fullName>
    </submittedName>
</protein>